<keyword evidence="1" id="KW-0812">Transmembrane</keyword>
<dbReference type="EMBL" id="FMXO01000014">
    <property type="protein sequence ID" value="SDB50009.1"/>
    <property type="molecule type" value="Genomic_DNA"/>
</dbReference>
<dbReference type="AlphaFoldDB" id="A0A1G6DXV5"/>
<dbReference type="Proteomes" id="UP000198771">
    <property type="component" value="Unassembled WGS sequence"/>
</dbReference>
<feature type="transmembrane region" description="Helical" evidence="1">
    <location>
        <begin position="99"/>
        <end position="120"/>
    </location>
</feature>
<keyword evidence="1" id="KW-1133">Transmembrane helix</keyword>
<keyword evidence="1" id="KW-0472">Membrane</keyword>
<name>A0A1G6DXV5_9BACT</name>
<gene>
    <name evidence="2" type="ORF">SAMN05660653_02463</name>
</gene>
<organism evidence="2 3">
    <name type="scientific">Desulfonatronum thiosulfatophilum</name>
    <dbReference type="NCBI Taxonomy" id="617002"/>
    <lineage>
        <taxon>Bacteria</taxon>
        <taxon>Pseudomonadati</taxon>
        <taxon>Thermodesulfobacteriota</taxon>
        <taxon>Desulfovibrionia</taxon>
        <taxon>Desulfovibrionales</taxon>
        <taxon>Desulfonatronaceae</taxon>
        <taxon>Desulfonatronum</taxon>
    </lineage>
</organism>
<dbReference type="STRING" id="617002.SAMN05660653_02463"/>
<proteinExistence type="predicted"/>
<dbReference type="RefSeq" id="WP_092122166.1">
    <property type="nucleotide sequence ID" value="NZ_FMXO01000014.1"/>
</dbReference>
<sequence length="137" mass="15264">MKFGVYSVLLRWMLIAGIVLGTYNPSGRSYYHWATTSDVEISLKISIGLILFALNMIFVRLTFRSMGLSGALVLTLVVTSVAVTLPRMGWVSLVNLDMFILYVTLFFSFALTLGVSWSALRTRLSGQVDSDDISKRL</sequence>
<feature type="transmembrane region" description="Helical" evidence="1">
    <location>
        <begin position="5"/>
        <end position="23"/>
    </location>
</feature>
<accession>A0A1G6DXV5</accession>
<reference evidence="2 3" key="1">
    <citation type="submission" date="2016-10" db="EMBL/GenBank/DDBJ databases">
        <authorList>
            <person name="de Groot N.N."/>
        </authorList>
    </citation>
    <scope>NUCLEOTIDE SEQUENCE [LARGE SCALE GENOMIC DNA]</scope>
    <source>
        <strain evidence="2 3">ASO4-2</strain>
    </source>
</reference>
<feature type="transmembrane region" description="Helical" evidence="1">
    <location>
        <begin position="70"/>
        <end position="93"/>
    </location>
</feature>
<evidence type="ECO:0000313" key="3">
    <source>
        <dbReference type="Proteomes" id="UP000198771"/>
    </source>
</evidence>
<evidence type="ECO:0000256" key="1">
    <source>
        <dbReference type="SAM" id="Phobius"/>
    </source>
</evidence>
<dbReference type="OrthoDB" id="7272344at2"/>
<evidence type="ECO:0000313" key="2">
    <source>
        <dbReference type="EMBL" id="SDB50009.1"/>
    </source>
</evidence>
<dbReference type="Pfam" id="PF20134">
    <property type="entry name" value="DUF6524"/>
    <property type="match status" value="1"/>
</dbReference>
<dbReference type="InterPro" id="IPR045387">
    <property type="entry name" value="DUF6524"/>
</dbReference>
<keyword evidence="3" id="KW-1185">Reference proteome</keyword>
<feature type="transmembrane region" description="Helical" evidence="1">
    <location>
        <begin position="43"/>
        <end position="63"/>
    </location>
</feature>
<protein>
    <submittedName>
        <fullName evidence="2">Uncharacterized protein</fullName>
    </submittedName>
</protein>